<dbReference type="EMBL" id="JBEPCV010000002">
    <property type="protein sequence ID" value="MER6902899.1"/>
    <property type="molecule type" value="Genomic_DNA"/>
</dbReference>
<keyword evidence="2" id="KW-1185">Reference proteome</keyword>
<dbReference type="Proteomes" id="UP001490330">
    <property type="component" value="Unassembled WGS sequence"/>
</dbReference>
<protein>
    <recommendedName>
        <fullName evidence="3">YD repeat-containing protein</fullName>
    </recommendedName>
</protein>
<comment type="caution">
    <text evidence="1">The sequence shown here is derived from an EMBL/GenBank/DDBJ whole genome shotgun (WGS) entry which is preliminary data.</text>
</comment>
<evidence type="ECO:0008006" key="3">
    <source>
        <dbReference type="Google" id="ProtNLM"/>
    </source>
</evidence>
<accession>A0ABV1V8U2</accession>
<evidence type="ECO:0000313" key="2">
    <source>
        <dbReference type="Proteomes" id="UP001490330"/>
    </source>
</evidence>
<organism evidence="1 2">
    <name type="scientific">Streptomyces flaveolus</name>
    <dbReference type="NCBI Taxonomy" id="67297"/>
    <lineage>
        <taxon>Bacteria</taxon>
        <taxon>Bacillati</taxon>
        <taxon>Actinomycetota</taxon>
        <taxon>Actinomycetes</taxon>
        <taxon>Kitasatosporales</taxon>
        <taxon>Streptomycetaceae</taxon>
        <taxon>Streptomyces</taxon>
    </lineage>
</organism>
<dbReference type="RefSeq" id="WP_350814963.1">
    <property type="nucleotide sequence ID" value="NZ_JBEPCV010000002.1"/>
</dbReference>
<reference evidence="1 2" key="1">
    <citation type="submission" date="2024-06" db="EMBL/GenBank/DDBJ databases">
        <title>The Natural Products Discovery Center: Release of the First 8490 Sequenced Strains for Exploring Actinobacteria Biosynthetic Diversity.</title>
        <authorList>
            <person name="Kalkreuter E."/>
            <person name="Kautsar S.A."/>
            <person name="Yang D."/>
            <person name="Bader C.D."/>
            <person name="Teijaro C.N."/>
            <person name="Fluegel L."/>
            <person name="Davis C.M."/>
            <person name="Simpson J.R."/>
            <person name="Lauterbach L."/>
            <person name="Steele A.D."/>
            <person name="Gui C."/>
            <person name="Meng S."/>
            <person name="Li G."/>
            <person name="Viehrig K."/>
            <person name="Ye F."/>
            <person name="Su P."/>
            <person name="Kiefer A.F."/>
            <person name="Nichols A."/>
            <person name="Cepeda A.J."/>
            <person name="Yan W."/>
            <person name="Fan B."/>
            <person name="Jiang Y."/>
            <person name="Adhikari A."/>
            <person name="Zheng C.-J."/>
            <person name="Schuster L."/>
            <person name="Cowan T.M."/>
            <person name="Smanski M.J."/>
            <person name="Chevrette M.G."/>
            <person name="De Carvalho L.P.S."/>
            <person name="Shen B."/>
        </authorList>
    </citation>
    <scope>NUCLEOTIDE SEQUENCE [LARGE SCALE GENOMIC DNA]</scope>
    <source>
        <strain evidence="1 2">NPDC000632</strain>
    </source>
</reference>
<evidence type="ECO:0000313" key="1">
    <source>
        <dbReference type="EMBL" id="MER6902899.1"/>
    </source>
</evidence>
<gene>
    <name evidence="1" type="ORF">ABT322_03760</name>
</gene>
<name>A0ABV1V8U2_9ACTN</name>
<sequence>MYQEFLTPDDEEVYKALGEWPDSNEDGVRTLTLRDASGQTLVFSYDVLSRSVSMRWTNEQGAELLDVFREGATRLSVAGGGTGTGISVDFHMGECAGATDIRVTPALSVRDRLLFQ</sequence>
<proteinExistence type="predicted"/>